<evidence type="ECO:0000256" key="4">
    <source>
        <dbReference type="RuleBase" id="RU365031"/>
    </source>
</evidence>
<dbReference type="PANTHER" id="PTHR11104:SF0">
    <property type="entry name" value="SPBETA PROPHAGE-DERIVED AMINOGLYCOSIDE N(3')-ACETYLTRANSFERASE-LIKE PROTEIN YOKD"/>
    <property type="match status" value="1"/>
</dbReference>
<dbReference type="PANTHER" id="PTHR11104">
    <property type="entry name" value="AMINOGLYCOSIDE N3-ACETYLTRANSFERASE"/>
    <property type="match status" value="1"/>
</dbReference>
<comment type="catalytic activity">
    <reaction evidence="4">
        <text>a 2-deoxystreptamine antibiotic + acetyl-CoA = an N(3)-acetyl-2-deoxystreptamine antibiotic + CoA + H(+)</text>
        <dbReference type="Rhea" id="RHEA:12665"/>
        <dbReference type="ChEBI" id="CHEBI:15378"/>
        <dbReference type="ChEBI" id="CHEBI:57287"/>
        <dbReference type="ChEBI" id="CHEBI:57288"/>
        <dbReference type="ChEBI" id="CHEBI:57921"/>
        <dbReference type="ChEBI" id="CHEBI:77452"/>
        <dbReference type="EC" id="2.3.1.81"/>
    </reaction>
</comment>
<dbReference type="OrthoDB" id="7330654at2"/>
<dbReference type="Pfam" id="PF02522">
    <property type="entry name" value="Antibiotic_NAT"/>
    <property type="match status" value="1"/>
</dbReference>
<name>A0A074M8H6_9BACL</name>
<keyword evidence="2 4" id="KW-0808">Transferase</keyword>
<reference evidence="5 6" key="1">
    <citation type="journal article" date="2013" name="Int. J. Syst. Evol. Microbiol.">
        <title>Tumebacillus flagellatus sp. nov., an alpha-amylase/pullulanase-producing bacterium isolated from cassava wastewater.</title>
        <authorList>
            <person name="Wang Q."/>
            <person name="Xie N."/>
            <person name="Qin Y."/>
            <person name="Shen N."/>
            <person name="Zhu J."/>
            <person name="Mi H."/>
            <person name="Huang R."/>
        </authorList>
    </citation>
    <scope>NUCLEOTIDE SEQUENCE [LARGE SCALE GENOMIC DNA]</scope>
    <source>
        <strain evidence="5 6">GST4</strain>
    </source>
</reference>
<accession>A0A074M8H6</accession>
<dbReference type="InterPro" id="IPR003679">
    <property type="entry name" value="Amioglycoside_AcTrfase"/>
</dbReference>
<evidence type="ECO:0000256" key="3">
    <source>
        <dbReference type="ARBA" id="ARBA00023315"/>
    </source>
</evidence>
<comment type="similarity">
    <text evidence="1 4">Belongs to the antibiotic N-acetyltransferase family.</text>
</comment>
<evidence type="ECO:0000256" key="2">
    <source>
        <dbReference type="ARBA" id="ARBA00022679"/>
    </source>
</evidence>
<dbReference type="SUPFAM" id="SSF110710">
    <property type="entry name" value="TTHA0583/YokD-like"/>
    <property type="match status" value="1"/>
</dbReference>
<evidence type="ECO:0000313" key="6">
    <source>
        <dbReference type="Proteomes" id="UP000027931"/>
    </source>
</evidence>
<sequence length="272" mass="29988">MSELKAVESIESPRTRESLADDLRKLGLRAGMTVITHTSMSQFGWVCGGPVAVVQALMDVLTEEGTLVMPTQSADLSDPSLWGNPPVPESWWETIRAAMPAYDPVVTPTRSMGRVVEAFRTFPGVLRSRHPQVSFAAWGKHREQIIAGHSLDFAFGEQSPLARMYELDAHVLLLGVGYGNATCLHLSELRAPGAELQTQYAPVMEDGARVWKAMTDIHRDSDLFPEIGTAFEKNEPVRTGRVGSAEARLFSLVKCVDFGTEWLTAYRAQQSK</sequence>
<dbReference type="Proteomes" id="UP000027931">
    <property type="component" value="Unassembled WGS sequence"/>
</dbReference>
<dbReference type="InterPro" id="IPR028345">
    <property type="entry name" value="Antibiotic_NAT-like"/>
</dbReference>
<dbReference type="EC" id="2.3.1.-" evidence="4"/>
<dbReference type="EMBL" id="JMIR01000024">
    <property type="protein sequence ID" value="KEO82287.1"/>
    <property type="molecule type" value="Genomic_DNA"/>
</dbReference>
<dbReference type="STRING" id="1157490.EL26_16010"/>
<dbReference type="GO" id="GO:0046677">
    <property type="term" value="P:response to antibiotic"/>
    <property type="evidence" value="ECO:0007669"/>
    <property type="project" value="UniProtKB-KW"/>
</dbReference>
<evidence type="ECO:0000256" key="1">
    <source>
        <dbReference type="ARBA" id="ARBA00006383"/>
    </source>
</evidence>
<comment type="caution">
    <text evidence="5">The sequence shown here is derived from an EMBL/GenBank/DDBJ whole genome shotgun (WGS) entry which is preliminary data.</text>
</comment>
<keyword evidence="4" id="KW-0046">Antibiotic resistance</keyword>
<evidence type="ECO:0000313" key="5">
    <source>
        <dbReference type="EMBL" id="KEO82287.1"/>
    </source>
</evidence>
<protein>
    <recommendedName>
        <fullName evidence="4">Aminoglycoside N(3)-acetyltransferase</fullName>
        <ecNumber evidence="4">2.3.1.-</ecNumber>
    </recommendedName>
</protein>
<keyword evidence="3 4" id="KW-0012">Acyltransferase</keyword>
<organism evidence="5 6">
    <name type="scientific">Tumebacillus flagellatus</name>
    <dbReference type="NCBI Taxonomy" id="1157490"/>
    <lineage>
        <taxon>Bacteria</taxon>
        <taxon>Bacillati</taxon>
        <taxon>Bacillota</taxon>
        <taxon>Bacilli</taxon>
        <taxon>Bacillales</taxon>
        <taxon>Alicyclobacillaceae</taxon>
        <taxon>Tumebacillus</taxon>
    </lineage>
</organism>
<dbReference type="eggNOG" id="COG2746">
    <property type="taxonomic scope" value="Bacteria"/>
</dbReference>
<dbReference type="AlphaFoldDB" id="A0A074M8H6"/>
<proteinExistence type="inferred from homology"/>
<dbReference type="GO" id="GO:0046353">
    <property type="term" value="F:aminoglycoside 3-N-acetyltransferase activity"/>
    <property type="evidence" value="ECO:0007669"/>
    <property type="project" value="UniProtKB-EC"/>
</dbReference>
<dbReference type="RefSeq" id="WP_038090701.1">
    <property type="nucleotide sequence ID" value="NZ_JMIR01000024.1"/>
</dbReference>
<keyword evidence="6" id="KW-1185">Reference proteome</keyword>
<gene>
    <name evidence="5" type="ORF">EL26_16010</name>
</gene>